<dbReference type="STRING" id="204799.GCA_001696575_03048"/>
<dbReference type="PATRIC" id="fig|1189611.3.peg.4737"/>
<accession>I5BPX1</accession>
<reference evidence="2 3" key="1">
    <citation type="journal article" date="2012" name="J. Bacteriol.">
        <title>Genome Sequence of Nitratireductor aquibiodomus Strain RA22.</title>
        <authorList>
            <person name="Singh A."/>
            <person name="Jangir P.K."/>
            <person name="Kumari C."/>
            <person name="Sharma R."/>
        </authorList>
    </citation>
    <scope>NUCLEOTIDE SEQUENCE [LARGE SCALE GENOMIC DNA]</scope>
    <source>
        <strain evidence="2 3">RA22</strain>
    </source>
</reference>
<comment type="caution">
    <text evidence="2">The sequence shown here is derived from an EMBL/GenBank/DDBJ whole genome shotgun (WGS) entry which is preliminary data.</text>
</comment>
<evidence type="ECO:0000313" key="3">
    <source>
        <dbReference type="Proteomes" id="UP000004622"/>
    </source>
</evidence>
<organism evidence="2 3">
    <name type="scientific">Nitratireductor aquibiodomus RA22</name>
    <dbReference type="NCBI Taxonomy" id="1189611"/>
    <lineage>
        <taxon>Bacteria</taxon>
        <taxon>Pseudomonadati</taxon>
        <taxon>Pseudomonadota</taxon>
        <taxon>Alphaproteobacteria</taxon>
        <taxon>Hyphomicrobiales</taxon>
        <taxon>Phyllobacteriaceae</taxon>
        <taxon>Nitratireductor</taxon>
    </lineage>
</organism>
<feature type="region of interest" description="Disordered" evidence="1">
    <location>
        <begin position="45"/>
        <end position="71"/>
    </location>
</feature>
<dbReference type="AlphaFoldDB" id="I5BPX1"/>
<proteinExistence type="predicted"/>
<gene>
    <name evidence="2" type="ORF">A33O_23664</name>
</gene>
<dbReference type="InterPro" id="IPR041374">
    <property type="entry name" value="BaeRF_family12"/>
</dbReference>
<dbReference type="Proteomes" id="UP000004622">
    <property type="component" value="Unassembled WGS sequence"/>
</dbReference>
<dbReference type="Pfam" id="PF18856">
    <property type="entry name" value="baeRF_family12"/>
    <property type="match status" value="1"/>
</dbReference>
<protein>
    <submittedName>
        <fullName evidence="2">Protein required for attachment to host cells</fullName>
    </submittedName>
</protein>
<dbReference type="EMBL" id="AJXZ01000081">
    <property type="protein sequence ID" value="EIM71623.1"/>
    <property type="molecule type" value="Genomic_DNA"/>
</dbReference>
<name>I5BPX1_9HYPH</name>
<evidence type="ECO:0000313" key="2">
    <source>
        <dbReference type="EMBL" id="EIM71623.1"/>
    </source>
</evidence>
<evidence type="ECO:0000256" key="1">
    <source>
        <dbReference type="SAM" id="MobiDB-lite"/>
    </source>
</evidence>
<sequence>MEIDMAEFRLVHDAWVVVADGEKALFLRNEGDATYPNLQVVRTIHEENPPSREQGTDRPGRLNDGHGAHRSAVDEADWHRIEKERFAGDVAERLYKLAHKGKFSKLVLVAPPLVLGELRKEMHKEVEDRVIGEVAKTLTNHTVGDIEKVLMQ</sequence>